<reference evidence="2" key="2">
    <citation type="submission" date="2020-11" db="EMBL/GenBank/DDBJ databases">
        <authorList>
            <person name="Cecchin M."/>
            <person name="Marcolungo L."/>
            <person name="Rossato M."/>
            <person name="Girolomoni L."/>
            <person name="Cosentino E."/>
            <person name="Cuine S."/>
            <person name="Li-Beisson Y."/>
            <person name="Delledonne M."/>
            <person name="Ballottari M."/>
        </authorList>
    </citation>
    <scope>NUCLEOTIDE SEQUENCE</scope>
    <source>
        <strain evidence="2">211/11P</strain>
        <tissue evidence="2">Whole cell</tissue>
    </source>
</reference>
<reference evidence="2" key="1">
    <citation type="journal article" date="2019" name="Plant J.">
        <title>Chlorella vulgaris genome assembly and annotation reveals the molecular basis for metabolic acclimation to high light conditions.</title>
        <authorList>
            <person name="Cecchin M."/>
            <person name="Marcolungo L."/>
            <person name="Rossato M."/>
            <person name="Girolomoni L."/>
            <person name="Cosentino E."/>
            <person name="Cuine S."/>
            <person name="Li-Beisson Y."/>
            <person name="Delledonne M."/>
            <person name="Ballottari M."/>
        </authorList>
    </citation>
    <scope>NUCLEOTIDE SEQUENCE</scope>
    <source>
        <strain evidence="2">211/11P</strain>
    </source>
</reference>
<evidence type="ECO:0000313" key="2">
    <source>
        <dbReference type="EMBL" id="KAI3436235.1"/>
    </source>
</evidence>
<evidence type="ECO:0000313" key="3">
    <source>
        <dbReference type="Proteomes" id="UP001055712"/>
    </source>
</evidence>
<feature type="region of interest" description="Disordered" evidence="1">
    <location>
        <begin position="84"/>
        <end position="173"/>
    </location>
</feature>
<keyword evidence="3" id="KW-1185">Reference proteome</keyword>
<evidence type="ECO:0000256" key="1">
    <source>
        <dbReference type="SAM" id="MobiDB-lite"/>
    </source>
</evidence>
<dbReference type="AlphaFoldDB" id="A0A9D4TWK4"/>
<sequence>MWLTPPSLTLWDVESGAQWPCTIRKHTTAAGHEHSDIVGWGKYAVNKAAQVGDVDMMELAEEPEAGSIVMQVALLHTAGGRITQELAQQQQQQPPQQQRPQQQQVGGGTIPAGTLYPQLPPVSAEKIAGLEQQKKQQDVQPQQPSVSAEMRELELWLRQQDAQPQHQQPGSDN</sequence>
<dbReference type="Proteomes" id="UP001055712">
    <property type="component" value="Unassembled WGS sequence"/>
</dbReference>
<dbReference type="EMBL" id="SIDB01000002">
    <property type="protein sequence ID" value="KAI3436235.1"/>
    <property type="molecule type" value="Genomic_DNA"/>
</dbReference>
<protein>
    <submittedName>
        <fullName evidence="2">Uncharacterized protein</fullName>
    </submittedName>
</protein>
<name>A0A9D4TWK4_CHLVU</name>
<gene>
    <name evidence="2" type="ORF">D9Q98_002289</name>
</gene>
<accession>A0A9D4TWK4</accession>
<feature type="compositionally biased region" description="Low complexity" evidence="1">
    <location>
        <begin position="88"/>
        <end position="104"/>
    </location>
</feature>
<feature type="compositionally biased region" description="Low complexity" evidence="1">
    <location>
        <begin position="159"/>
        <end position="173"/>
    </location>
</feature>
<comment type="caution">
    <text evidence="2">The sequence shown here is derived from an EMBL/GenBank/DDBJ whole genome shotgun (WGS) entry which is preliminary data.</text>
</comment>
<organism evidence="2 3">
    <name type="scientific">Chlorella vulgaris</name>
    <name type="common">Green alga</name>
    <dbReference type="NCBI Taxonomy" id="3077"/>
    <lineage>
        <taxon>Eukaryota</taxon>
        <taxon>Viridiplantae</taxon>
        <taxon>Chlorophyta</taxon>
        <taxon>core chlorophytes</taxon>
        <taxon>Trebouxiophyceae</taxon>
        <taxon>Chlorellales</taxon>
        <taxon>Chlorellaceae</taxon>
        <taxon>Chlorella clade</taxon>
        <taxon>Chlorella</taxon>
    </lineage>
</organism>
<proteinExistence type="predicted"/>
<feature type="compositionally biased region" description="Low complexity" evidence="1">
    <location>
        <begin position="138"/>
        <end position="147"/>
    </location>
</feature>